<dbReference type="EMBL" id="AUZY01009963">
    <property type="protein sequence ID" value="EQD40280.1"/>
    <property type="molecule type" value="Genomic_DNA"/>
</dbReference>
<sequence>KTEKKKNLKPYVEVKDLVTQFFTSRGIVKALDKVSFAVYPGEIYGLVGESGCGKSVTSTSVMDLIPDPPGRIISGEIYIDGFNVIADLNKMARIKIKSETDVRIKRYKRAIKRHNNVLSKIRGDKIAMIFQEPFLALNPTMTIGAQIMEVIMLHNISSISNSILRRENISPGEVRNFITEFYSLGDETLKRKEAHNFSSSYAIPEFEESILSL</sequence>
<comment type="caution">
    <text evidence="10">The sequence shown here is derived from an EMBL/GenBank/DDBJ whole genome shotgun (WGS) entry which is preliminary data.</text>
</comment>
<evidence type="ECO:0000256" key="4">
    <source>
        <dbReference type="ARBA" id="ARBA00022519"/>
    </source>
</evidence>
<evidence type="ECO:0000256" key="7">
    <source>
        <dbReference type="ARBA" id="ARBA00022967"/>
    </source>
</evidence>
<evidence type="ECO:0000256" key="8">
    <source>
        <dbReference type="ARBA" id="ARBA00023136"/>
    </source>
</evidence>
<organism evidence="10">
    <name type="scientific">mine drainage metagenome</name>
    <dbReference type="NCBI Taxonomy" id="410659"/>
    <lineage>
        <taxon>unclassified sequences</taxon>
        <taxon>metagenomes</taxon>
        <taxon>ecological metagenomes</taxon>
    </lineage>
</organism>
<protein>
    <submittedName>
        <fullName evidence="10">Oligopeptide/dipeptide ABC transporter, ATPase subunit</fullName>
    </submittedName>
</protein>
<dbReference type="PANTHER" id="PTHR43297">
    <property type="entry name" value="OLIGOPEPTIDE TRANSPORT ATP-BINDING PROTEIN APPD"/>
    <property type="match status" value="1"/>
</dbReference>
<keyword evidence="6" id="KW-0067">ATP-binding</keyword>
<accession>T1AEF1</accession>
<dbReference type="InterPro" id="IPR050388">
    <property type="entry name" value="ABC_Ni/Peptide_Import"/>
</dbReference>
<feature type="domain" description="AAA+ ATPase" evidence="9">
    <location>
        <begin position="40"/>
        <end position="186"/>
    </location>
</feature>
<evidence type="ECO:0000256" key="1">
    <source>
        <dbReference type="ARBA" id="ARBA00004202"/>
    </source>
</evidence>
<dbReference type="PANTHER" id="PTHR43297:SF14">
    <property type="entry name" value="ATPASE AAA-TYPE CORE DOMAIN-CONTAINING PROTEIN"/>
    <property type="match status" value="1"/>
</dbReference>
<comment type="subcellular location">
    <subcellularLocation>
        <location evidence="1">Cell membrane</location>
        <topology evidence="1">Peripheral membrane protein</topology>
    </subcellularLocation>
</comment>
<dbReference type="SUPFAM" id="SSF53795">
    <property type="entry name" value="PEP carboxykinase-like"/>
    <property type="match status" value="1"/>
</dbReference>
<proteinExistence type="predicted"/>
<dbReference type="GO" id="GO:0005886">
    <property type="term" value="C:plasma membrane"/>
    <property type="evidence" value="ECO:0007669"/>
    <property type="project" value="UniProtKB-SubCell"/>
</dbReference>
<keyword evidence="8" id="KW-0472">Membrane</keyword>
<dbReference type="Pfam" id="PF00005">
    <property type="entry name" value="ABC_tran"/>
    <property type="match status" value="1"/>
</dbReference>
<evidence type="ECO:0000256" key="5">
    <source>
        <dbReference type="ARBA" id="ARBA00022741"/>
    </source>
</evidence>
<keyword evidence="7" id="KW-1278">Translocase</keyword>
<dbReference type="SMART" id="SM00382">
    <property type="entry name" value="AAA"/>
    <property type="match status" value="1"/>
</dbReference>
<keyword evidence="3" id="KW-1003">Cell membrane</keyword>
<gene>
    <name evidence="10" type="ORF">B1B_14979</name>
</gene>
<dbReference type="AlphaFoldDB" id="T1AEF1"/>
<evidence type="ECO:0000256" key="6">
    <source>
        <dbReference type="ARBA" id="ARBA00022840"/>
    </source>
</evidence>
<dbReference type="InterPro" id="IPR003593">
    <property type="entry name" value="AAA+_ATPase"/>
</dbReference>
<evidence type="ECO:0000313" key="10">
    <source>
        <dbReference type="EMBL" id="EQD40280.1"/>
    </source>
</evidence>
<dbReference type="GO" id="GO:0005524">
    <property type="term" value="F:ATP binding"/>
    <property type="evidence" value="ECO:0007669"/>
    <property type="project" value="UniProtKB-KW"/>
</dbReference>
<dbReference type="InterPro" id="IPR027417">
    <property type="entry name" value="P-loop_NTPase"/>
</dbReference>
<feature type="non-terminal residue" evidence="10">
    <location>
        <position position="213"/>
    </location>
</feature>
<dbReference type="InterPro" id="IPR003439">
    <property type="entry name" value="ABC_transporter-like_ATP-bd"/>
</dbReference>
<keyword evidence="5" id="KW-0547">Nucleotide-binding</keyword>
<keyword evidence="4" id="KW-0997">Cell inner membrane</keyword>
<evidence type="ECO:0000259" key="9">
    <source>
        <dbReference type="SMART" id="SM00382"/>
    </source>
</evidence>
<name>T1AEF1_9ZZZZ</name>
<reference evidence="10" key="1">
    <citation type="submission" date="2013-08" db="EMBL/GenBank/DDBJ databases">
        <authorList>
            <person name="Mendez C."/>
            <person name="Richter M."/>
            <person name="Ferrer M."/>
            <person name="Sanchez J."/>
        </authorList>
    </citation>
    <scope>NUCLEOTIDE SEQUENCE</scope>
</reference>
<evidence type="ECO:0000256" key="3">
    <source>
        <dbReference type="ARBA" id="ARBA00022475"/>
    </source>
</evidence>
<reference evidence="10" key="2">
    <citation type="journal article" date="2014" name="ISME J.">
        <title>Microbial stratification in low pH oxic and suboxic macroscopic growths along an acid mine drainage.</title>
        <authorList>
            <person name="Mendez-Garcia C."/>
            <person name="Mesa V."/>
            <person name="Sprenger R.R."/>
            <person name="Richter M."/>
            <person name="Diez M.S."/>
            <person name="Solano J."/>
            <person name="Bargiela R."/>
            <person name="Golyshina O.V."/>
            <person name="Manteca A."/>
            <person name="Ramos J.L."/>
            <person name="Gallego J.R."/>
            <person name="Llorente I."/>
            <person name="Martins Dos Santos V.A."/>
            <person name="Jensen O.N."/>
            <person name="Pelaez A.I."/>
            <person name="Sanchez J."/>
            <person name="Ferrer M."/>
        </authorList>
    </citation>
    <scope>NUCLEOTIDE SEQUENCE</scope>
</reference>
<feature type="non-terminal residue" evidence="10">
    <location>
        <position position="1"/>
    </location>
</feature>
<dbReference type="Gene3D" id="3.40.50.300">
    <property type="entry name" value="P-loop containing nucleotide triphosphate hydrolases"/>
    <property type="match status" value="1"/>
</dbReference>
<keyword evidence="2" id="KW-0813">Transport</keyword>
<evidence type="ECO:0000256" key="2">
    <source>
        <dbReference type="ARBA" id="ARBA00022448"/>
    </source>
</evidence>
<dbReference type="GO" id="GO:0016887">
    <property type="term" value="F:ATP hydrolysis activity"/>
    <property type="evidence" value="ECO:0007669"/>
    <property type="project" value="InterPro"/>
</dbReference>